<protein>
    <submittedName>
        <fullName evidence="11">Putative glucose transporter rco-3</fullName>
    </submittedName>
</protein>
<keyword evidence="3" id="KW-0813">Transport</keyword>
<evidence type="ECO:0000256" key="9">
    <source>
        <dbReference type="SAM" id="Phobius"/>
    </source>
</evidence>
<feature type="transmembrane region" description="Helical" evidence="9">
    <location>
        <begin position="761"/>
        <end position="781"/>
    </location>
</feature>
<dbReference type="Proteomes" id="UP000054383">
    <property type="component" value="Unassembled WGS sequence"/>
</dbReference>
<dbReference type="PROSITE" id="PS00216">
    <property type="entry name" value="SUGAR_TRANSPORT_1"/>
    <property type="match status" value="1"/>
</dbReference>
<dbReference type="PANTHER" id="PTHR48022">
    <property type="entry name" value="PLASTIDIC GLUCOSE TRANSPORTER 4"/>
    <property type="match status" value="1"/>
</dbReference>
<evidence type="ECO:0000256" key="1">
    <source>
        <dbReference type="ARBA" id="ARBA00004141"/>
    </source>
</evidence>
<feature type="transmembrane region" description="Helical" evidence="9">
    <location>
        <begin position="497"/>
        <end position="518"/>
    </location>
</feature>
<dbReference type="SUPFAM" id="SSF103473">
    <property type="entry name" value="MFS general substrate transporter"/>
    <property type="match status" value="1"/>
</dbReference>
<dbReference type="PROSITE" id="PS00217">
    <property type="entry name" value="SUGAR_TRANSPORT_2"/>
    <property type="match status" value="1"/>
</dbReference>
<dbReference type="Pfam" id="PF00083">
    <property type="entry name" value="Sugar_tr"/>
    <property type="match status" value="1"/>
</dbReference>
<evidence type="ECO:0000313" key="11">
    <source>
        <dbReference type="EMBL" id="CRG83717.1"/>
    </source>
</evidence>
<dbReference type="InterPro" id="IPR005829">
    <property type="entry name" value="Sugar_transporter_CS"/>
</dbReference>
<evidence type="ECO:0000256" key="2">
    <source>
        <dbReference type="ARBA" id="ARBA00010992"/>
    </source>
</evidence>
<feature type="transmembrane region" description="Helical" evidence="9">
    <location>
        <begin position="648"/>
        <end position="670"/>
    </location>
</feature>
<organism evidence="11 12">
    <name type="scientific">Talaromyces islandicus</name>
    <name type="common">Penicillium islandicum</name>
    <dbReference type="NCBI Taxonomy" id="28573"/>
    <lineage>
        <taxon>Eukaryota</taxon>
        <taxon>Fungi</taxon>
        <taxon>Dikarya</taxon>
        <taxon>Ascomycota</taxon>
        <taxon>Pezizomycotina</taxon>
        <taxon>Eurotiomycetes</taxon>
        <taxon>Eurotiomycetidae</taxon>
        <taxon>Eurotiales</taxon>
        <taxon>Trichocomaceae</taxon>
        <taxon>Talaromyces</taxon>
        <taxon>Talaromyces sect. Islandici</taxon>
    </lineage>
</organism>
<reference evidence="11 12" key="1">
    <citation type="submission" date="2015-04" db="EMBL/GenBank/DDBJ databases">
        <authorList>
            <person name="Syromyatnikov M.Y."/>
            <person name="Popov V.N."/>
        </authorList>
    </citation>
    <scope>NUCLEOTIDE SEQUENCE [LARGE SCALE GENOMIC DNA]</scope>
    <source>
        <strain evidence="11">WF-38-12</strain>
    </source>
</reference>
<evidence type="ECO:0000256" key="4">
    <source>
        <dbReference type="ARBA" id="ARBA00022692"/>
    </source>
</evidence>
<feature type="transmembrane region" description="Helical" evidence="9">
    <location>
        <begin position="39"/>
        <end position="57"/>
    </location>
</feature>
<keyword evidence="11" id="KW-0762">Sugar transport</keyword>
<feature type="transmembrane region" description="Helical" evidence="9">
    <location>
        <begin position="432"/>
        <end position="453"/>
    </location>
</feature>
<dbReference type="InterPro" id="IPR050360">
    <property type="entry name" value="MFS_Sugar_Transporters"/>
</dbReference>
<dbReference type="PRINTS" id="PR00171">
    <property type="entry name" value="SUGRTRNSPORT"/>
</dbReference>
<keyword evidence="4 9" id="KW-0812">Transmembrane</keyword>
<dbReference type="OrthoDB" id="5141738at2759"/>
<dbReference type="GO" id="GO:0010255">
    <property type="term" value="P:glucose mediated signaling pathway"/>
    <property type="evidence" value="ECO:0007669"/>
    <property type="project" value="UniProtKB-ARBA"/>
</dbReference>
<dbReference type="InterPro" id="IPR005828">
    <property type="entry name" value="MFS_sugar_transport-like"/>
</dbReference>
<proteinExistence type="inferred from homology"/>
<dbReference type="FunFam" id="1.20.1250.20:FF:000115">
    <property type="entry name" value="High-affinity glucose transporter"/>
    <property type="match status" value="1"/>
</dbReference>
<dbReference type="EMBL" id="CVMT01000001">
    <property type="protein sequence ID" value="CRG83717.1"/>
    <property type="molecule type" value="Genomic_DNA"/>
</dbReference>
<sequence length="844" mass="93683">MNNSGIFLTPNFLNHGPFFVKRDVSRPVDDPGALILESWSQGLMTGSLVVMAAITFVNMRSGVFLHKMILLELILAIPNGTFIFAAEPAYGWYLAVTAIGLIISWSLHNVIAWLKNKAFMARWLSLFYIGTIILVQPYWAMEIFANFAYFNNINATFYEKMRPLEALFRDPWWIFTTCNLFWVVKTHYNFGIIELVRESPRFGLMMASMALSIVFVILDVLSVTGTVRVTSTMGINPFWKLCFVFKCLCDTVILDDFKTALDKLSARWLSRREIHTLDERQPPNVDRNILPLKSPETLNEPSFKTSLKMGFLIEKPKDSAGKAWPAIVISGFVAFGGILFGYDTGTISGIIAMPYWTETFSTGYRDSSGNLNITSSQTSAIVSILSAGTFFGALAAAQMGDIIGRRWGLIISNCVFVFGVILQTAATAIPLFLAGRFFAGLGVGLISALVPLYQSETAPKWIRGFIVGSYQFAITIGLLLASVVNNATHLRNDSGSYRIPIAVQFAWAIVLVVGVLLLPETPRYLIKKDNYNGAVKSLATLRRLPEDDPALREELLEIQANHQYEISLGKAGYRQCIQGNLGKRLLTGCLLQGLQQLSGINFIIYYGTQFFKNSGIKNEFVINLIINCVNAVSTLPGLYAIDKWGRRPVLLLGAFGMTVSQLLVAVLGTTTTSQDSAGNIIVNNTAAQKAAIAFICIFIFFFAASWGPIAWVVTGEIFPLKTRAKSLSITTATNWLLNWALGFATPYLVNYGPGNANLQSKIFFVWFGCCFLCIAFVYFMIYETKGLTLEEVDELYSEVTDARKSKGWKPSVTFVEMTGKAQTLEDKEATEEQREFDVGKEDSP</sequence>
<feature type="transmembrane region" description="Helical" evidence="9">
    <location>
        <begin position="726"/>
        <end position="749"/>
    </location>
</feature>
<feature type="transmembrane region" description="Helical" evidence="9">
    <location>
        <begin position="407"/>
        <end position="426"/>
    </location>
</feature>
<dbReference type="GO" id="GO:0005886">
    <property type="term" value="C:plasma membrane"/>
    <property type="evidence" value="ECO:0007669"/>
    <property type="project" value="UniProtKB-ARBA"/>
</dbReference>
<feature type="domain" description="Major facilitator superfamily (MFS) profile" evidence="10">
    <location>
        <begin position="329"/>
        <end position="785"/>
    </location>
</feature>
<feature type="transmembrane region" description="Helical" evidence="9">
    <location>
        <begin position="465"/>
        <end position="485"/>
    </location>
</feature>
<name>A0A0U1LL15_TALIS</name>
<dbReference type="GO" id="GO:0005351">
    <property type="term" value="F:carbohydrate:proton symporter activity"/>
    <property type="evidence" value="ECO:0007669"/>
    <property type="project" value="TreeGrafter"/>
</dbReference>
<evidence type="ECO:0000256" key="6">
    <source>
        <dbReference type="ARBA" id="ARBA00023136"/>
    </source>
</evidence>
<accession>A0A0U1LL15</accession>
<feature type="region of interest" description="Disordered" evidence="8">
    <location>
        <begin position="824"/>
        <end position="844"/>
    </location>
</feature>
<dbReference type="PROSITE" id="PS50850">
    <property type="entry name" value="MFS"/>
    <property type="match status" value="1"/>
</dbReference>
<keyword evidence="5 9" id="KW-1133">Transmembrane helix</keyword>
<evidence type="ECO:0000313" key="12">
    <source>
        <dbReference type="Proteomes" id="UP000054383"/>
    </source>
</evidence>
<dbReference type="GO" id="GO:0005536">
    <property type="term" value="F:D-glucose binding"/>
    <property type="evidence" value="ECO:0007669"/>
    <property type="project" value="UniProtKB-ARBA"/>
</dbReference>
<dbReference type="PANTHER" id="PTHR48022:SF17">
    <property type="entry name" value="HEXOSE TRANSPORTER"/>
    <property type="match status" value="1"/>
</dbReference>
<evidence type="ECO:0000256" key="3">
    <source>
        <dbReference type="ARBA" id="ARBA00022448"/>
    </source>
</evidence>
<comment type="similarity">
    <text evidence="2">Belongs to the major facilitator superfamily. Sugar transporter (TC 2.A.1.1) family.</text>
</comment>
<comment type="subcellular location">
    <subcellularLocation>
        <location evidence="1">Membrane</location>
        <topology evidence="1">Multi-pass membrane protein</topology>
    </subcellularLocation>
</comment>
<dbReference type="Gene3D" id="1.20.1250.20">
    <property type="entry name" value="MFS general substrate transporter like domains"/>
    <property type="match status" value="1"/>
</dbReference>
<dbReference type="NCBIfam" id="TIGR00879">
    <property type="entry name" value="SP"/>
    <property type="match status" value="1"/>
</dbReference>
<keyword evidence="12" id="KW-1185">Reference proteome</keyword>
<evidence type="ECO:0000256" key="8">
    <source>
        <dbReference type="SAM" id="MobiDB-lite"/>
    </source>
</evidence>
<keyword evidence="6 9" id="KW-0472">Membrane</keyword>
<evidence type="ECO:0000256" key="5">
    <source>
        <dbReference type="ARBA" id="ARBA00022989"/>
    </source>
</evidence>
<evidence type="ECO:0000256" key="7">
    <source>
        <dbReference type="ARBA" id="ARBA00023180"/>
    </source>
</evidence>
<feature type="transmembrane region" description="Helical" evidence="9">
    <location>
        <begin position="69"/>
        <end position="86"/>
    </location>
</feature>
<dbReference type="AlphaFoldDB" id="A0A0U1LL15"/>
<evidence type="ECO:0000259" key="10">
    <source>
        <dbReference type="PROSITE" id="PS50850"/>
    </source>
</evidence>
<feature type="transmembrane region" description="Helical" evidence="9">
    <location>
        <begin position="126"/>
        <end position="151"/>
    </location>
</feature>
<gene>
    <name evidence="11" type="ORF">PISL3812_01072</name>
</gene>
<feature type="transmembrane region" description="Helical" evidence="9">
    <location>
        <begin position="376"/>
        <end position="395"/>
    </location>
</feature>
<feature type="transmembrane region" description="Helical" evidence="9">
    <location>
        <begin position="690"/>
        <end position="714"/>
    </location>
</feature>
<feature type="transmembrane region" description="Helical" evidence="9">
    <location>
        <begin position="323"/>
        <end position="356"/>
    </location>
</feature>
<dbReference type="InterPro" id="IPR036259">
    <property type="entry name" value="MFS_trans_sf"/>
</dbReference>
<keyword evidence="7" id="KW-0325">Glycoprotein</keyword>
<dbReference type="InterPro" id="IPR003663">
    <property type="entry name" value="Sugar/inositol_transpt"/>
</dbReference>
<dbReference type="CDD" id="cd17356">
    <property type="entry name" value="MFS_HXT"/>
    <property type="match status" value="1"/>
</dbReference>
<feature type="transmembrane region" description="Helical" evidence="9">
    <location>
        <begin position="92"/>
        <end position="114"/>
    </location>
</feature>
<dbReference type="InterPro" id="IPR020846">
    <property type="entry name" value="MFS_dom"/>
</dbReference>
<feature type="transmembrane region" description="Helical" evidence="9">
    <location>
        <begin position="202"/>
        <end position="218"/>
    </location>
</feature>